<dbReference type="GO" id="GO:0004814">
    <property type="term" value="F:arginine-tRNA ligase activity"/>
    <property type="evidence" value="ECO:0007669"/>
    <property type="project" value="UniProtKB-EC"/>
</dbReference>
<dbReference type="Proteomes" id="UP000011728">
    <property type="component" value="Chromosome"/>
</dbReference>
<dbReference type="EC" id="6.1.1.19" evidence="2"/>
<evidence type="ECO:0000256" key="1">
    <source>
        <dbReference type="ARBA" id="ARBA00005594"/>
    </source>
</evidence>
<evidence type="ECO:0000313" key="13">
    <source>
        <dbReference type="Proteomes" id="UP000011728"/>
    </source>
</evidence>
<dbReference type="InterPro" id="IPR001278">
    <property type="entry name" value="Arg-tRNA-ligase"/>
</dbReference>
<evidence type="ECO:0000259" key="10">
    <source>
        <dbReference type="SMART" id="SM00836"/>
    </source>
</evidence>
<evidence type="ECO:0000313" key="12">
    <source>
        <dbReference type="EMBL" id="AGF54882.1"/>
    </source>
</evidence>
<dbReference type="OrthoDB" id="9805987at2"/>
<keyword evidence="6 9" id="KW-0648">Protein biosynthesis</keyword>
<dbReference type="Gene3D" id="3.40.50.620">
    <property type="entry name" value="HUPs"/>
    <property type="match status" value="1"/>
</dbReference>
<dbReference type="GO" id="GO:0006420">
    <property type="term" value="P:arginyl-tRNA aminoacylation"/>
    <property type="evidence" value="ECO:0007669"/>
    <property type="project" value="InterPro"/>
</dbReference>
<evidence type="ECO:0000256" key="7">
    <source>
        <dbReference type="ARBA" id="ARBA00023146"/>
    </source>
</evidence>
<dbReference type="eggNOG" id="COG0018">
    <property type="taxonomic scope" value="Bacteria"/>
</dbReference>
<dbReference type="SUPFAM" id="SSF55190">
    <property type="entry name" value="Arginyl-tRNA synthetase (ArgRS), N-terminal 'additional' domain"/>
    <property type="match status" value="1"/>
</dbReference>
<organism evidence="12 13">
    <name type="scientific">Clostridium saccharoperbutylacetonicum N1-4(HMT)</name>
    <dbReference type="NCBI Taxonomy" id="931276"/>
    <lineage>
        <taxon>Bacteria</taxon>
        <taxon>Bacillati</taxon>
        <taxon>Bacillota</taxon>
        <taxon>Clostridia</taxon>
        <taxon>Eubacteriales</taxon>
        <taxon>Clostridiaceae</taxon>
        <taxon>Clostridium</taxon>
    </lineage>
</organism>
<dbReference type="Pfam" id="PF00750">
    <property type="entry name" value="tRNA-synt_1d"/>
    <property type="match status" value="1"/>
</dbReference>
<evidence type="ECO:0000256" key="5">
    <source>
        <dbReference type="ARBA" id="ARBA00022840"/>
    </source>
</evidence>
<dbReference type="SMART" id="SM01016">
    <property type="entry name" value="Arg_tRNA_synt_N"/>
    <property type="match status" value="1"/>
</dbReference>
<name>M1MTK1_9CLOT</name>
<evidence type="ECO:0000256" key="2">
    <source>
        <dbReference type="ARBA" id="ARBA00012837"/>
    </source>
</evidence>
<evidence type="ECO:0000256" key="8">
    <source>
        <dbReference type="ARBA" id="ARBA00049339"/>
    </source>
</evidence>
<dbReference type="KEGG" id="csr:Cspa_c11060"/>
<dbReference type="Pfam" id="PF03485">
    <property type="entry name" value="Arg_tRNA_synt_N"/>
    <property type="match status" value="1"/>
</dbReference>
<dbReference type="InterPro" id="IPR035684">
    <property type="entry name" value="ArgRS_core"/>
</dbReference>
<dbReference type="PANTHER" id="PTHR11956:SF5">
    <property type="entry name" value="ARGININE--TRNA LIGASE, CYTOPLASMIC"/>
    <property type="match status" value="1"/>
</dbReference>
<keyword evidence="4 9" id="KW-0547">Nucleotide-binding</keyword>
<sequence>MDYKSEIVELIKSYVDLNFDNIKSLIEVPPKPEMGDYAFPCFQLSKVMKKVPNIIAEDLKNNIVTEVFEKIENLGSYLNFFVDKGVFAENIIEKVLEEGDEYGISNSGNEKTICIEYSQLCIKNSFQISSFYTKVIGNALTRMYKKQGYNVIEISNSEAFGTEFDKSLVTEFLVEEAVNNNNINQVINELSENGILVESNGVKVVNLKKYNMPPCIILKDDGTFTYALRDIAAVIYRKKYYNFDKYIYVVDSTQELYYKQIFKVLELVGYEWAKDCICIGLGLIKFSERNLFMRDWTTVLMKDMFKAEALVFACLKNLKENNVILDWNEILGFDGENGPYVQASYASWGSILIKGVKCTGKADYKKLSSSEEFELVKRIGNFNEIITLTIEKLEPSILTKYIIEVAKRLEKFYDPYFMMNLEDETLKVARLNLVKAALQVIKNGLELLGIGTLEKIL</sequence>
<comment type="similarity">
    <text evidence="1 9">Belongs to the class-I aminoacyl-tRNA synthetase family.</text>
</comment>
<dbReference type="STRING" id="36745.CLSAP_11100"/>
<dbReference type="AlphaFoldDB" id="M1MTK1"/>
<dbReference type="InterPro" id="IPR036695">
    <property type="entry name" value="Arg-tRNA-synth_N_sf"/>
</dbReference>
<dbReference type="RefSeq" id="WP_015391207.1">
    <property type="nucleotide sequence ID" value="NC_020291.1"/>
</dbReference>
<dbReference type="InterPro" id="IPR009080">
    <property type="entry name" value="tRNAsynth_Ia_anticodon-bd"/>
</dbReference>
<evidence type="ECO:0000256" key="4">
    <source>
        <dbReference type="ARBA" id="ARBA00022741"/>
    </source>
</evidence>
<accession>M1MTK1</accession>
<dbReference type="Gene3D" id="3.30.1360.70">
    <property type="entry name" value="Arginyl tRNA synthetase N-terminal domain"/>
    <property type="match status" value="1"/>
</dbReference>
<dbReference type="InterPro" id="IPR005148">
    <property type="entry name" value="Arg-tRNA-synth_N"/>
</dbReference>
<reference evidence="12 13" key="1">
    <citation type="submission" date="2013-02" db="EMBL/GenBank/DDBJ databases">
        <title>Genome sequence of Clostridium saccharoperbutylacetonicum N1-4(HMT).</title>
        <authorList>
            <person name="Poehlein A."/>
            <person name="Daniel R."/>
        </authorList>
    </citation>
    <scope>NUCLEOTIDE SEQUENCE [LARGE SCALE GENOMIC DNA]</scope>
    <source>
        <strain evidence="13">N1-4(HMT)</strain>
    </source>
</reference>
<dbReference type="InterPro" id="IPR008909">
    <property type="entry name" value="DALR_anticod-bd"/>
</dbReference>
<dbReference type="EMBL" id="CP004121">
    <property type="protein sequence ID" value="AGF54882.1"/>
    <property type="molecule type" value="Genomic_DNA"/>
</dbReference>
<dbReference type="SMART" id="SM00836">
    <property type="entry name" value="DALR_1"/>
    <property type="match status" value="1"/>
</dbReference>
<gene>
    <name evidence="12" type="primary">argS1</name>
    <name evidence="12" type="ORF">Cspa_c11060</name>
</gene>
<feature type="domain" description="Arginyl tRNA synthetase N-terminal" evidence="11">
    <location>
        <begin position="1"/>
        <end position="82"/>
    </location>
</feature>
<feature type="domain" description="DALR anticodon binding" evidence="10">
    <location>
        <begin position="341"/>
        <end position="456"/>
    </location>
</feature>
<evidence type="ECO:0000256" key="9">
    <source>
        <dbReference type="RuleBase" id="RU363038"/>
    </source>
</evidence>
<dbReference type="Pfam" id="PF05746">
    <property type="entry name" value="DALR_1"/>
    <property type="match status" value="1"/>
</dbReference>
<dbReference type="GO" id="GO:0005524">
    <property type="term" value="F:ATP binding"/>
    <property type="evidence" value="ECO:0007669"/>
    <property type="project" value="UniProtKB-KW"/>
</dbReference>
<evidence type="ECO:0000256" key="6">
    <source>
        <dbReference type="ARBA" id="ARBA00022917"/>
    </source>
</evidence>
<keyword evidence="7 9" id="KW-0030">Aminoacyl-tRNA synthetase</keyword>
<evidence type="ECO:0000259" key="11">
    <source>
        <dbReference type="SMART" id="SM01016"/>
    </source>
</evidence>
<keyword evidence="5 9" id="KW-0067">ATP-binding</keyword>
<comment type="catalytic activity">
    <reaction evidence="8">
        <text>tRNA(Arg) + L-arginine + ATP = L-arginyl-tRNA(Arg) + AMP + diphosphate</text>
        <dbReference type="Rhea" id="RHEA:20301"/>
        <dbReference type="Rhea" id="RHEA-COMP:9658"/>
        <dbReference type="Rhea" id="RHEA-COMP:9673"/>
        <dbReference type="ChEBI" id="CHEBI:30616"/>
        <dbReference type="ChEBI" id="CHEBI:32682"/>
        <dbReference type="ChEBI" id="CHEBI:33019"/>
        <dbReference type="ChEBI" id="CHEBI:78442"/>
        <dbReference type="ChEBI" id="CHEBI:78513"/>
        <dbReference type="ChEBI" id="CHEBI:456215"/>
        <dbReference type="EC" id="6.1.1.19"/>
    </reaction>
</comment>
<dbReference type="PATRIC" id="fig|931276.5.peg.1063"/>
<evidence type="ECO:0000256" key="3">
    <source>
        <dbReference type="ARBA" id="ARBA00022598"/>
    </source>
</evidence>
<dbReference type="SUPFAM" id="SSF52374">
    <property type="entry name" value="Nucleotidylyl transferase"/>
    <property type="match status" value="1"/>
</dbReference>
<dbReference type="HOGENOM" id="CLU_006406_6_1_9"/>
<protein>
    <recommendedName>
        <fullName evidence="2">arginine--tRNA ligase</fullName>
        <ecNumber evidence="2">6.1.1.19</ecNumber>
    </recommendedName>
</protein>
<dbReference type="GO" id="GO:0005737">
    <property type="term" value="C:cytoplasm"/>
    <property type="evidence" value="ECO:0007669"/>
    <property type="project" value="InterPro"/>
</dbReference>
<keyword evidence="3 9" id="KW-0436">Ligase</keyword>
<dbReference type="Gene3D" id="1.10.730.10">
    <property type="entry name" value="Isoleucyl-tRNA Synthetase, Domain 1"/>
    <property type="match status" value="1"/>
</dbReference>
<dbReference type="InterPro" id="IPR014729">
    <property type="entry name" value="Rossmann-like_a/b/a_fold"/>
</dbReference>
<dbReference type="PANTHER" id="PTHR11956">
    <property type="entry name" value="ARGINYL-TRNA SYNTHETASE"/>
    <property type="match status" value="1"/>
</dbReference>
<proteinExistence type="inferred from homology"/>
<dbReference type="SUPFAM" id="SSF47323">
    <property type="entry name" value="Anticodon-binding domain of a subclass of class I aminoacyl-tRNA synthetases"/>
    <property type="match status" value="1"/>
</dbReference>
<keyword evidence="13" id="KW-1185">Reference proteome</keyword>